<dbReference type="EMBL" id="FNBP01000012">
    <property type="protein sequence ID" value="SDG81124.1"/>
    <property type="molecule type" value="Genomic_DNA"/>
</dbReference>
<keyword evidence="1" id="KW-0812">Transmembrane</keyword>
<sequence>MVYRGLFVTVGALAMLGLSLLNSNGPDYILYVGMLFVALSCGAFLHSSRSTPAPVVARGGERRLTRRD</sequence>
<name>A0A1G7XAG7_9RHOB</name>
<dbReference type="STRING" id="218672.SAMN04489759_11250"/>
<feature type="transmembrane region" description="Helical" evidence="1">
    <location>
        <begin position="28"/>
        <end position="45"/>
    </location>
</feature>
<proteinExistence type="predicted"/>
<evidence type="ECO:0000256" key="1">
    <source>
        <dbReference type="SAM" id="Phobius"/>
    </source>
</evidence>
<reference evidence="3" key="1">
    <citation type="submission" date="2016-10" db="EMBL/GenBank/DDBJ databases">
        <authorList>
            <person name="Varghese N."/>
            <person name="Submissions S."/>
        </authorList>
    </citation>
    <scope>NUCLEOTIDE SEQUENCE [LARGE SCALE GENOMIC DNA]</scope>
    <source>
        <strain evidence="3">DSM 16477</strain>
    </source>
</reference>
<evidence type="ECO:0000313" key="3">
    <source>
        <dbReference type="Proteomes" id="UP000199399"/>
    </source>
</evidence>
<dbReference type="AlphaFoldDB" id="A0A1G7XAG7"/>
<keyword evidence="3" id="KW-1185">Reference proteome</keyword>
<accession>A0A1G7XAG7</accession>
<organism evidence="2 3">
    <name type="scientific">Sulfitobacter delicatus</name>
    <dbReference type="NCBI Taxonomy" id="218672"/>
    <lineage>
        <taxon>Bacteria</taxon>
        <taxon>Pseudomonadati</taxon>
        <taxon>Pseudomonadota</taxon>
        <taxon>Alphaproteobacteria</taxon>
        <taxon>Rhodobacterales</taxon>
        <taxon>Roseobacteraceae</taxon>
        <taxon>Sulfitobacter</taxon>
    </lineage>
</organism>
<dbReference type="Proteomes" id="UP000199399">
    <property type="component" value="Unassembled WGS sequence"/>
</dbReference>
<keyword evidence="1" id="KW-0472">Membrane</keyword>
<gene>
    <name evidence="2" type="ORF">SAMN04489759_11250</name>
</gene>
<feature type="transmembrane region" description="Helical" evidence="1">
    <location>
        <begin position="5"/>
        <end position="22"/>
    </location>
</feature>
<evidence type="ECO:0000313" key="2">
    <source>
        <dbReference type="EMBL" id="SDG81124.1"/>
    </source>
</evidence>
<keyword evidence="1" id="KW-1133">Transmembrane helix</keyword>
<protein>
    <submittedName>
        <fullName evidence="2">Uncharacterized protein</fullName>
    </submittedName>
</protein>